<dbReference type="EMBL" id="JAPEVG010000025">
    <property type="protein sequence ID" value="KAJ8495352.1"/>
    <property type="molecule type" value="Genomic_DNA"/>
</dbReference>
<name>A0AAD7U1J8_9APHY</name>
<proteinExistence type="predicted"/>
<gene>
    <name evidence="2" type="ORF">ONZ51_g1769</name>
</gene>
<protein>
    <submittedName>
        <fullName evidence="2">Uncharacterized protein</fullName>
    </submittedName>
</protein>
<feature type="compositionally biased region" description="Low complexity" evidence="1">
    <location>
        <begin position="147"/>
        <end position="156"/>
    </location>
</feature>
<comment type="caution">
    <text evidence="2">The sequence shown here is derived from an EMBL/GenBank/DDBJ whole genome shotgun (WGS) entry which is preliminary data.</text>
</comment>
<evidence type="ECO:0000313" key="3">
    <source>
        <dbReference type="Proteomes" id="UP001215151"/>
    </source>
</evidence>
<dbReference type="AlphaFoldDB" id="A0AAD7U1J8"/>
<dbReference type="Proteomes" id="UP001215151">
    <property type="component" value="Unassembled WGS sequence"/>
</dbReference>
<organism evidence="2 3">
    <name type="scientific">Trametes cubensis</name>
    <dbReference type="NCBI Taxonomy" id="1111947"/>
    <lineage>
        <taxon>Eukaryota</taxon>
        <taxon>Fungi</taxon>
        <taxon>Dikarya</taxon>
        <taxon>Basidiomycota</taxon>
        <taxon>Agaricomycotina</taxon>
        <taxon>Agaricomycetes</taxon>
        <taxon>Polyporales</taxon>
        <taxon>Polyporaceae</taxon>
        <taxon>Trametes</taxon>
    </lineage>
</organism>
<evidence type="ECO:0000256" key="1">
    <source>
        <dbReference type="SAM" id="MobiDB-lite"/>
    </source>
</evidence>
<evidence type="ECO:0000313" key="2">
    <source>
        <dbReference type="EMBL" id="KAJ8495352.1"/>
    </source>
</evidence>
<sequence length="168" mass="18274">MTAFRNDLLRGALDFECAAPHPHPRLYCRSASANQPSDHSNGPVRMDPALDRAARLTRIHGYQYGIARRSLTAILICRFLLALHSANAKALVGPNSHDSQGNADEDHVCTSLHFTTEMVHSMRGIVTEPDESMLDNDEFERDEAHMSHAASSSESAGLGVSTVHAAEA</sequence>
<feature type="region of interest" description="Disordered" evidence="1">
    <location>
        <begin position="142"/>
        <end position="168"/>
    </location>
</feature>
<keyword evidence="3" id="KW-1185">Reference proteome</keyword>
<reference evidence="2" key="1">
    <citation type="submission" date="2022-11" db="EMBL/GenBank/DDBJ databases">
        <title>Genome Sequence of Cubamyces cubensis.</title>
        <authorList>
            <person name="Buettner E."/>
        </authorList>
    </citation>
    <scope>NUCLEOTIDE SEQUENCE</scope>
    <source>
        <strain evidence="2">MPL-01</strain>
    </source>
</reference>
<accession>A0AAD7U1J8</accession>